<organism evidence="2 3">
    <name type="scientific">Amanita muscaria (strain Koide BX008)</name>
    <dbReference type="NCBI Taxonomy" id="946122"/>
    <lineage>
        <taxon>Eukaryota</taxon>
        <taxon>Fungi</taxon>
        <taxon>Dikarya</taxon>
        <taxon>Basidiomycota</taxon>
        <taxon>Agaricomycotina</taxon>
        <taxon>Agaricomycetes</taxon>
        <taxon>Agaricomycetidae</taxon>
        <taxon>Agaricales</taxon>
        <taxon>Pluteineae</taxon>
        <taxon>Amanitaceae</taxon>
        <taxon>Amanita</taxon>
    </lineage>
</organism>
<dbReference type="SUPFAM" id="SSF56112">
    <property type="entry name" value="Protein kinase-like (PK-like)"/>
    <property type="match status" value="1"/>
</dbReference>
<dbReference type="Proteomes" id="UP000054549">
    <property type="component" value="Unassembled WGS sequence"/>
</dbReference>
<dbReference type="OrthoDB" id="2747778at2759"/>
<dbReference type="EMBL" id="KN818337">
    <property type="protein sequence ID" value="KIL58475.1"/>
    <property type="molecule type" value="Genomic_DNA"/>
</dbReference>
<dbReference type="Pfam" id="PF17667">
    <property type="entry name" value="Pkinase_fungal"/>
    <property type="match status" value="1"/>
</dbReference>
<keyword evidence="3" id="KW-1185">Reference proteome</keyword>
<proteinExistence type="predicted"/>
<name>A0A0C2S6W4_AMAMK</name>
<dbReference type="AlphaFoldDB" id="A0A0C2S6W4"/>
<feature type="domain" description="Fungal-type protein kinase" evidence="1">
    <location>
        <begin position="4"/>
        <end position="85"/>
    </location>
</feature>
<evidence type="ECO:0000313" key="3">
    <source>
        <dbReference type="Proteomes" id="UP000054549"/>
    </source>
</evidence>
<dbReference type="InterPro" id="IPR040976">
    <property type="entry name" value="Pkinase_fungal"/>
</dbReference>
<dbReference type="PANTHER" id="PTHR38248">
    <property type="entry name" value="FUNK1 6"/>
    <property type="match status" value="1"/>
</dbReference>
<dbReference type="PANTHER" id="PTHR38248:SF2">
    <property type="entry name" value="FUNK1 11"/>
    <property type="match status" value="1"/>
</dbReference>
<dbReference type="InParanoid" id="A0A0C2S6W4"/>
<dbReference type="InterPro" id="IPR011009">
    <property type="entry name" value="Kinase-like_dom_sf"/>
</dbReference>
<feature type="non-terminal residue" evidence="2">
    <location>
        <position position="1"/>
    </location>
</feature>
<protein>
    <recommendedName>
        <fullName evidence="1">Fungal-type protein kinase domain-containing protein</fullName>
    </recommendedName>
</protein>
<gene>
    <name evidence="2" type="ORF">M378DRAFT_86464</name>
</gene>
<evidence type="ECO:0000259" key="1">
    <source>
        <dbReference type="Pfam" id="PF17667"/>
    </source>
</evidence>
<accession>A0A0C2S6W4</accession>
<sequence length="148" mass="16911">QALDKADILHRDVSVASILITYEGRGVLVDWDMHKRVDDSVSQPERIGTFRFLSARSVDSVVREFGPHSHIDDVESFFHALQWIVLRFVHHGMSRLTLGATLDDFDTAFLGELGGLICPRRLECLEQFIWATYKDFNGVLPDLLENLR</sequence>
<dbReference type="HOGENOM" id="CLU_1763129_0_0_1"/>
<dbReference type="Gene3D" id="1.10.510.10">
    <property type="entry name" value="Transferase(Phosphotransferase) domain 1"/>
    <property type="match status" value="1"/>
</dbReference>
<reference evidence="2 3" key="1">
    <citation type="submission" date="2014-04" db="EMBL/GenBank/DDBJ databases">
        <title>Evolutionary Origins and Diversification of the Mycorrhizal Mutualists.</title>
        <authorList>
            <consortium name="DOE Joint Genome Institute"/>
            <consortium name="Mycorrhizal Genomics Consortium"/>
            <person name="Kohler A."/>
            <person name="Kuo A."/>
            <person name="Nagy L.G."/>
            <person name="Floudas D."/>
            <person name="Copeland A."/>
            <person name="Barry K.W."/>
            <person name="Cichocki N."/>
            <person name="Veneault-Fourrey C."/>
            <person name="LaButti K."/>
            <person name="Lindquist E.A."/>
            <person name="Lipzen A."/>
            <person name="Lundell T."/>
            <person name="Morin E."/>
            <person name="Murat C."/>
            <person name="Riley R."/>
            <person name="Ohm R."/>
            <person name="Sun H."/>
            <person name="Tunlid A."/>
            <person name="Henrissat B."/>
            <person name="Grigoriev I.V."/>
            <person name="Hibbett D.S."/>
            <person name="Martin F."/>
        </authorList>
    </citation>
    <scope>NUCLEOTIDE SEQUENCE [LARGE SCALE GENOMIC DNA]</scope>
    <source>
        <strain evidence="2 3">Koide BX008</strain>
    </source>
</reference>
<evidence type="ECO:0000313" key="2">
    <source>
        <dbReference type="EMBL" id="KIL58475.1"/>
    </source>
</evidence>